<reference evidence="3 4" key="1">
    <citation type="submission" date="2020-08" db="EMBL/GenBank/DDBJ databases">
        <title>Genomic Encyclopedia of Type Strains, Phase IV (KMG-IV): sequencing the most valuable type-strain genomes for metagenomic binning, comparative biology and taxonomic classification.</title>
        <authorList>
            <person name="Goeker M."/>
        </authorList>
    </citation>
    <scope>NUCLEOTIDE SEQUENCE [LARGE SCALE GENOMIC DNA]</scope>
    <source>
        <strain evidence="3 4">DSM 103733</strain>
    </source>
</reference>
<dbReference type="SUPFAM" id="SSF52499">
    <property type="entry name" value="Isochorismatase-like hydrolases"/>
    <property type="match status" value="1"/>
</dbReference>
<feature type="domain" description="Isochorismatase-like" evidence="2">
    <location>
        <begin position="13"/>
        <end position="198"/>
    </location>
</feature>
<dbReference type="EMBL" id="JACHEK010000004">
    <property type="protein sequence ID" value="MBB6144491.1"/>
    <property type="molecule type" value="Genomic_DNA"/>
</dbReference>
<evidence type="ECO:0000259" key="2">
    <source>
        <dbReference type="Pfam" id="PF00857"/>
    </source>
</evidence>
<evidence type="ECO:0000313" key="3">
    <source>
        <dbReference type="EMBL" id="MBB6144491.1"/>
    </source>
</evidence>
<proteinExistence type="predicted"/>
<dbReference type="CDD" id="cd00431">
    <property type="entry name" value="cysteine_hydrolases"/>
    <property type="match status" value="1"/>
</dbReference>
<evidence type="ECO:0000256" key="1">
    <source>
        <dbReference type="ARBA" id="ARBA00022801"/>
    </source>
</evidence>
<dbReference type="EC" id="3.5.1.110" evidence="3"/>
<dbReference type="Proteomes" id="UP000538666">
    <property type="component" value="Unassembled WGS sequence"/>
</dbReference>
<accession>A0A841JZV1</accession>
<dbReference type="GO" id="GO:0016787">
    <property type="term" value="F:hydrolase activity"/>
    <property type="evidence" value="ECO:0007669"/>
    <property type="project" value="UniProtKB-KW"/>
</dbReference>
<evidence type="ECO:0000313" key="4">
    <source>
        <dbReference type="Proteomes" id="UP000538666"/>
    </source>
</evidence>
<sequence length="210" mass="22919">MAENKQLVDPKTAALVLIEYQNDFLSPKGAMHSGVKDVVASSNMLANTAKLVEKARALGTTIMFLPITFADGFGELGPNPYGLLKKVIEANAFRKGTWGAEIVDALPRQAGDIIVEGKRGFDGFTTTNLDFILRRRNITTIAIGGLLTNCCVESTARTGYDKGYDVVTLTDCTATIGEEEQRAAVEKNFWMFSRPLTHLQFIAELQPKTA</sequence>
<name>A0A841JZV1_9BACT</name>
<dbReference type="PANTHER" id="PTHR43540:SF16">
    <property type="entry name" value="ISOCHORISMATASE-LIKE DOMAIN-CONTAINING PROTEIN"/>
    <property type="match status" value="1"/>
</dbReference>
<gene>
    <name evidence="3" type="ORF">HNQ77_002443</name>
</gene>
<protein>
    <submittedName>
        <fullName evidence="3">Ureidoacrylate peracid hydrolase</fullName>
        <ecNumber evidence="3">3.5.1.110</ecNumber>
    </submittedName>
</protein>
<comment type="caution">
    <text evidence="3">The sequence shown here is derived from an EMBL/GenBank/DDBJ whole genome shotgun (WGS) entry which is preliminary data.</text>
</comment>
<dbReference type="PANTHER" id="PTHR43540">
    <property type="entry name" value="PEROXYUREIDOACRYLATE/UREIDOACRYLATE AMIDOHYDROLASE-RELATED"/>
    <property type="match status" value="1"/>
</dbReference>
<dbReference type="Pfam" id="PF00857">
    <property type="entry name" value="Isochorismatase"/>
    <property type="match status" value="1"/>
</dbReference>
<dbReference type="InterPro" id="IPR000868">
    <property type="entry name" value="Isochorismatase-like_dom"/>
</dbReference>
<dbReference type="RefSeq" id="WP_050058897.1">
    <property type="nucleotide sequence ID" value="NZ_JACHEK010000004.1"/>
</dbReference>
<organism evidence="3 4">
    <name type="scientific">Silvibacterium bohemicum</name>
    <dbReference type="NCBI Taxonomy" id="1577686"/>
    <lineage>
        <taxon>Bacteria</taxon>
        <taxon>Pseudomonadati</taxon>
        <taxon>Acidobacteriota</taxon>
        <taxon>Terriglobia</taxon>
        <taxon>Terriglobales</taxon>
        <taxon>Acidobacteriaceae</taxon>
        <taxon>Silvibacterium</taxon>
    </lineage>
</organism>
<dbReference type="Gene3D" id="3.40.50.850">
    <property type="entry name" value="Isochorismatase-like"/>
    <property type="match status" value="1"/>
</dbReference>
<dbReference type="AlphaFoldDB" id="A0A841JZV1"/>
<keyword evidence="1 3" id="KW-0378">Hydrolase</keyword>
<dbReference type="InterPro" id="IPR036380">
    <property type="entry name" value="Isochorismatase-like_sf"/>
</dbReference>
<keyword evidence="4" id="KW-1185">Reference proteome</keyword>
<dbReference type="InterPro" id="IPR050272">
    <property type="entry name" value="Isochorismatase-like_hydrls"/>
</dbReference>